<reference evidence="3 4" key="1">
    <citation type="submission" date="2024-09" db="EMBL/GenBank/DDBJ databases">
        <authorList>
            <person name="Sun Q."/>
            <person name="Mori K."/>
        </authorList>
    </citation>
    <scope>NUCLEOTIDE SEQUENCE [LARGE SCALE GENOMIC DNA]</scope>
    <source>
        <strain evidence="3 4">CGMCC 1.9126</strain>
    </source>
</reference>
<sequence>MYKKISIMLTILLLLSTQLLPIGNASAALSYSQTNSLVTKAEKLAGALKWQISVDYNKNLTLPDMVLFNQTKDAYNKAQTAVSALKDSRKASLQSRLDTNVKIHITRAIAYIDALNGGKKLEALTNELRYLIKEEIYTIRMDDLYHELSYQIRKQAVLLYRVYGKSTREAILAKYKVPAEAEKSKVAYFVTVKDIVDKAKLEMAKDEVDIYLMINYLITSNDMLPIIQQLHPYHVAQFLQSDMIDLAEELSMVSESEFEGPQFDMLNTEDAFQETMIVHFDMGGYYQKELYFLDEPLQQYESRIINFEFIGYEYTVLLYRVDENPWVAPNFYTLDISEIQ</sequence>
<evidence type="ECO:0000313" key="3">
    <source>
        <dbReference type="EMBL" id="MFC0475555.1"/>
    </source>
</evidence>
<feature type="signal peptide" evidence="1">
    <location>
        <begin position="1"/>
        <end position="27"/>
    </location>
</feature>
<dbReference type="EMBL" id="JBHLUU010000028">
    <property type="protein sequence ID" value="MFC0475555.1"/>
    <property type="molecule type" value="Genomic_DNA"/>
</dbReference>
<dbReference type="Pfam" id="PF18058">
    <property type="entry name" value="SbsC_C"/>
    <property type="match status" value="1"/>
</dbReference>
<dbReference type="Gene3D" id="1.20.58.790">
    <property type="match status" value="1"/>
</dbReference>
<proteinExistence type="predicted"/>
<dbReference type="RefSeq" id="WP_377057972.1">
    <property type="nucleotide sequence ID" value="NZ_JBHLUU010000028.1"/>
</dbReference>
<keyword evidence="4" id="KW-1185">Reference proteome</keyword>
<evidence type="ECO:0000256" key="1">
    <source>
        <dbReference type="SAM" id="SignalP"/>
    </source>
</evidence>
<evidence type="ECO:0000259" key="2">
    <source>
        <dbReference type="Pfam" id="PF18058"/>
    </source>
</evidence>
<organism evidence="3 4">
    <name type="scientific">Robertmurraya beringensis</name>
    <dbReference type="NCBI Taxonomy" id="641660"/>
    <lineage>
        <taxon>Bacteria</taxon>
        <taxon>Bacillati</taxon>
        <taxon>Bacillota</taxon>
        <taxon>Bacilli</taxon>
        <taxon>Bacillales</taxon>
        <taxon>Bacillaceae</taxon>
        <taxon>Robertmurraya</taxon>
    </lineage>
</organism>
<evidence type="ECO:0000313" key="4">
    <source>
        <dbReference type="Proteomes" id="UP001589738"/>
    </source>
</evidence>
<gene>
    <name evidence="3" type="ORF">ACFFHF_09870</name>
</gene>
<comment type="caution">
    <text evidence="3">The sequence shown here is derived from an EMBL/GenBank/DDBJ whole genome shotgun (WGS) entry which is preliminary data.</text>
</comment>
<feature type="chain" id="PRO_5047499122" description="SbsC C-terminal domain-containing protein" evidence="1">
    <location>
        <begin position="28"/>
        <end position="340"/>
    </location>
</feature>
<name>A0ABV6KRK1_9BACI</name>
<keyword evidence="1" id="KW-0732">Signal</keyword>
<dbReference type="Proteomes" id="UP001589738">
    <property type="component" value="Unassembled WGS sequence"/>
</dbReference>
<dbReference type="Gene3D" id="1.20.58.780">
    <property type="match status" value="1"/>
</dbReference>
<accession>A0ABV6KRK1</accession>
<feature type="domain" description="SbsC C-terminal" evidence="2">
    <location>
        <begin position="49"/>
        <end position="180"/>
    </location>
</feature>
<protein>
    <recommendedName>
        <fullName evidence="2">SbsC C-terminal domain-containing protein</fullName>
    </recommendedName>
</protein>
<dbReference type="InterPro" id="IPR041378">
    <property type="entry name" value="S-layer_SbsC_C"/>
</dbReference>